<dbReference type="Pfam" id="PF00587">
    <property type="entry name" value="tRNA-synt_2b"/>
    <property type="match status" value="1"/>
</dbReference>
<evidence type="ECO:0000256" key="7">
    <source>
        <dbReference type="SAM" id="Coils"/>
    </source>
</evidence>
<dbReference type="EMBL" id="JASXSZ010000001">
    <property type="protein sequence ID" value="MDL9978577.1"/>
    <property type="molecule type" value="Genomic_DNA"/>
</dbReference>
<evidence type="ECO:0000256" key="4">
    <source>
        <dbReference type="ARBA" id="ARBA00022917"/>
    </source>
</evidence>
<dbReference type="Proteomes" id="UP001235064">
    <property type="component" value="Unassembled WGS sequence"/>
</dbReference>
<feature type="binding site" evidence="6">
    <location>
        <position position="274"/>
    </location>
    <ligand>
        <name>ATP</name>
        <dbReference type="ChEBI" id="CHEBI:30616"/>
    </ligand>
</feature>
<feature type="binding site" evidence="6">
    <location>
        <begin position="345"/>
        <end position="348"/>
    </location>
    <ligand>
        <name>ATP</name>
        <dbReference type="ChEBI" id="CHEBI:30616"/>
    </ligand>
</feature>
<dbReference type="SUPFAM" id="SSF46589">
    <property type="entry name" value="tRNA-binding arm"/>
    <property type="match status" value="1"/>
</dbReference>
<comment type="domain">
    <text evidence="6">Consists of two distinct domains, a catalytic core and a N-terminal extension that is involved in tRNA binding.</text>
</comment>
<dbReference type="NCBIfam" id="TIGR00414">
    <property type="entry name" value="serS"/>
    <property type="match status" value="1"/>
</dbReference>
<feature type="domain" description="Aminoacyl-transfer RNA synthetases class-II family profile" evidence="9">
    <location>
        <begin position="136"/>
        <end position="405"/>
    </location>
</feature>
<proteinExistence type="inferred from homology"/>
<keyword evidence="1 6" id="KW-0436">Ligase</keyword>
<comment type="catalytic activity">
    <reaction evidence="6">
        <text>tRNA(Ser) + L-serine + ATP = L-seryl-tRNA(Ser) + AMP + diphosphate + H(+)</text>
        <dbReference type="Rhea" id="RHEA:12292"/>
        <dbReference type="Rhea" id="RHEA-COMP:9669"/>
        <dbReference type="Rhea" id="RHEA-COMP:9703"/>
        <dbReference type="ChEBI" id="CHEBI:15378"/>
        <dbReference type="ChEBI" id="CHEBI:30616"/>
        <dbReference type="ChEBI" id="CHEBI:33019"/>
        <dbReference type="ChEBI" id="CHEBI:33384"/>
        <dbReference type="ChEBI" id="CHEBI:78442"/>
        <dbReference type="ChEBI" id="CHEBI:78533"/>
        <dbReference type="ChEBI" id="CHEBI:456215"/>
        <dbReference type="EC" id="6.1.1.11"/>
    </reaction>
</comment>
<dbReference type="InterPro" id="IPR015866">
    <property type="entry name" value="Ser-tRNA-synth_1_N"/>
</dbReference>
<dbReference type="Pfam" id="PF02403">
    <property type="entry name" value="Seryl_tRNA_N"/>
    <property type="match status" value="1"/>
</dbReference>
<dbReference type="Gene3D" id="3.30.930.10">
    <property type="entry name" value="Bira Bifunctional Protein, Domain 2"/>
    <property type="match status" value="1"/>
</dbReference>
<feature type="binding site" evidence="6">
    <location>
        <position position="281"/>
    </location>
    <ligand>
        <name>L-serine</name>
        <dbReference type="ChEBI" id="CHEBI:33384"/>
    </ligand>
</feature>
<dbReference type="PRINTS" id="PR00981">
    <property type="entry name" value="TRNASYNTHSER"/>
</dbReference>
<dbReference type="RefSeq" id="WP_286287116.1">
    <property type="nucleotide sequence ID" value="NZ_JASXSZ010000001.1"/>
</dbReference>
<keyword evidence="2 6" id="KW-0547">Nucleotide-binding</keyword>
<keyword evidence="11" id="KW-1185">Reference proteome</keyword>
<comment type="subunit">
    <text evidence="6">Homodimer. The tRNA molecule binds across the dimer.</text>
</comment>
<evidence type="ECO:0000313" key="11">
    <source>
        <dbReference type="Proteomes" id="UP001235064"/>
    </source>
</evidence>
<dbReference type="InterPro" id="IPR033729">
    <property type="entry name" value="SerRS_core"/>
</dbReference>
<keyword evidence="3 6" id="KW-0067">ATP-binding</keyword>
<evidence type="ECO:0000256" key="2">
    <source>
        <dbReference type="ARBA" id="ARBA00022741"/>
    </source>
</evidence>
<dbReference type="Gene3D" id="1.10.287.40">
    <property type="entry name" value="Serine-tRNA synthetase, tRNA binding domain"/>
    <property type="match status" value="1"/>
</dbReference>
<keyword evidence="4 6" id="KW-0648">Protein biosynthesis</keyword>
<comment type="catalytic activity">
    <reaction evidence="6">
        <text>tRNA(Sec) + L-serine + ATP = L-seryl-tRNA(Sec) + AMP + diphosphate + H(+)</text>
        <dbReference type="Rhea" id="RHEA:42580"/>
        <dbReference type="Rhea" id="RHEA-COMP:9742"/>
        <dbReference type="Rhea" id="RHEA-COMP:10128"/>
        <dbReference type="ChEBI" id="CHEBI:15378"/>
        <dbReference type="ChEBI" id="CHEBI:30616"/>
        <dbReference type="ChEBI" id="CHEBI:33019"/>
        <dbReference type="ChEBI" id="CHEBI:33384"/>
        <dbReference type="ChEBI" id="CHEBI:78442"/>
        <dbReference type="ChEBI" id="CHEBI:78533"/>
        <dbReference type="ChEBI" id="CHEBI:456215"/>
        <dbReference type="EC" id="6.1.1.11"/>
    </reaction>
</comment>
<evidence type="ECO:0000256" key="3">
    <source>
        <dbReference type="ARBA" id="ARBA00022840"/>
    </source>
</evidence>
<comment type="function">
    <text evidence="6">Catalyzes the attachment of serine to tRNA(Ser). Is also able to aminoacylate tRNA(Sec) with serine, to form the misacylated tRNA L-seryl-tRNA(Sec), which will be further converted into selenocysteinyl-tRNA(Sec).</text>
</comment>
<organism evidence="10 11">
    <name type="scientific">Microbacterium candidum</name>
    <dbReference type="NCBI Taxonomy" id="3041922"/>
    <lineage>
        <taxon>Bacteria</taxon>
        <taxon>Bacillati</taxon>
        <taxon>Actinomycetota</taxon>
        <taxon>Actinomycetes</taxon>
        <taxon>Micrococcales</taxon>
        <taxon>Microbacteriaceae</taxon>
        <taxon>Microbacterium</taxon>
    </lineage>
</organism>
<comment type="pathway">
    <text evidence="6">Aminoacyl-tRNA biosynthesis; selenocysteinyl-tRNA(Sec) biosynthesis; L-seryl-tRNA(Sec) from L-serine and tRNA(Sec): step 1/1.</text>
</comment>
<feature type="region of interest" description="Disordered" evidence="8">
    <location>
        <begin position="1"/>
        <end position="31"/>
    </location>
</feature>
<feature type="binding site" evidence="6">
    <location>
        <begin position="258"/>
        <end position="260"/>
    </location>
    <ligand>
        <name>ATP</name>
        <dbReference type="ChEBI" id="CHEBI:30616"/>
    </ligand>
</feature>
<evidence type="ECO:0000256" key="6">
    <source>
        <dbReference type="HAMAP-Rule" id="MF_00176"/>
    </source>
</evidence>
<dbReference type="InterPro" id="IPR010978">
    <property type="entry name" value="tRNA-bd_arm"/>
</dbReference>
<dbReference type="CDD" id="cd00770">
    <property type="entry name" value="SerRS_core"/>
    <property type="match status" value="1"/>
</dbReference>
<protein>
    <recommendedName>
        <fullName evidence="6">Serine--tRNA ligase</fullName>
        <ecNumber evidence="6">6.1.1.11</ecNumber>
    </recommendedName>
    <alternativeName>
        <fullName evidence="6">Seryl-tRNA synthetase</fullName>
        <shortName evidence="6">SerRS</shortName>
    </alternativeName>
    <alternativeName>
        <fullName evidence="6">Seryl-tRNA(Ser/Sec) synthetase</fullName>
    </alternativeName>
</protein>
<dbReference type="InterPro" id="IPR042103">
    <property type="entry name" value="SerRS_1_N_sf"/>
</dbReference>
<evidence type="ECO:0000256" key="1">
    <source>
        <dbReference type="ARBA" id="ARBA00022598"/>
    </source>
</evidence>
<dbReference type="InterPro" id="IPR002317">
    <property type="entry name" value="Ser-tRNA-ligase_type_1"/>
</dbReference>
<dbReference type="PANTHER" id="PTHR11778">
    <property type="entry name" value="SERYL-TRNA SYNTHETASE"/>
    <property type="match status" value="1"/>
</dbReference>
<feature type="binding site" evidence="6">
    <location>
        <begin position="227"/>
        <end position="229"/>
    </location>
    <ligand>
        <name>L-serine</name>
        <dbReference type="ChEBI" id="CHEBI:33384"/>
    </ligand>
</feature>
<sequence length="422" mass="46979">MIDPVLLRDNPELVKRSQEKRGESSETVDAAVEADRARRAAITSFEELRAAQNAHGKRVAKAPKEEKASLVAEAKELSEQVKAAQHAVTAAEEAFTEAFSRIENIVIDDVPAGGEADFVEMHTYGQRASFDFEPLDHLAIGEKLGAIDMERGTKVSGSRFYFLTGIGARLEYALMSLGLQRAVDAGFIPMIPPTLVRPEVMRGTGFLGQHSDEVYRLEKEDLYLVGTSEVPLAGYHMDEIIDLSKGPKRYAGWSTCYRSEAGSYGKDTRGIIRVHQFNKLEMFVYTTPEDAEHEHLRLVQMQEQMLQDLGLAYRVIDVAAGDLGSSAARKYDVEAWVPTQDAYRELTSTSNCTTYQARRLDIRYRPEEGARTQHVATLNGTLATTRWIVALLETHQREDGSVLVPEVLRPYLGGLEVMEPIA</sequence>
<dbReference type="PROSITE" id="PS50862">
    <property type="entry name" value="AA_TRNA_LIGASE_II"/>
    <property type="match status" value="1"/>
</dbReference>
<dbReference type="EC" id="6.1.1.11" evidence="6"/>
<dbReference type="GO" id="GO:0004828">
    <property type="term" value="F:serine-tRNA ligase activity"/>
    <property type="evidence" value="ECO:0007669"/>
    <property type="project" value="UniProtKB-EC"/>
</dbReference>
<dbReference type="PIRSF" id="PIRSF001529">
    <property type="entry name" value="Ser-tRNA-synth_IIa"/>
    <property type="match status" value="1"/>
</dbReference>
<feature type="compositionally biased region" description="Basic and acidic residues" evidence="8">
    <location>
        <begin position="9"/>
        <end position="24"/>
    </location>
</feature>
<keyword evidence="6" id="KW-0963">Cytoplasm</keyword>
<evidence type="ECO:0000259" key="9">
    <source>
        <dbReference type="PROSITE" id="PS50862"/>
    </source>
</evidence>
<comment type="caution">
    <text evidence="10">The sequence shown here is derived from an EMBL/GenBank/DDBJ whole genome shotgun (WGS) entry which is preliminary data.</text>
</comment>
<dbReference type="InterPro" id="IPR002314">
    <property type="entry name" value="aa-tRNA-synt_IIb"/>
</dbReference>
<evidence type="ECO:0000256" key="5">
    <source>
        <dbReference type="ARBA" id="ARBA00023146"/>
    </source>
</evidence>
<evidence type="ECO:0000256" key="8">
    <source>
        <dbReference type="SAM" id="MobiDB-lite"/>
    </source>
</evidence>
<dbReference type="InterPro" id="IPR045864">
    <property type="entry name" value="aa-tRNA-synth_II/BPL/LPL"/>
</dbReference>
<keyword evidence="5 6" id="KW-0030">Aminoacyl-tRNA synthetase</keyword>
<keyword evidence="7" id="KW-0175">Coiled coil</keyword>
<accession>A0ABT7MVT7</accession>
<dbReference type="HAMAP" id="MF_00176">
    <property type="entry name" value="Ser_tRNA_synth_type1"/>
    <property type="match status" value="1"/>
</dbReference>
<name>A0ABT7MVT7_9MICO</name>
<evidence type="ECO:0000313" key="10">
    <source>
        <dbReference type="EMBL" id="MDL9978577.1"/>
    </source>
</evidence>
<dbReference type="InterPro" id="IPR006195">
    <property type="entry name" value="aa-tRNA-synth_II"/>
</dbReference>
<dbReference type="SUPFAM" id="SSF55681">
    <property type="entry name" value="Class II aaRS and biotin synthetases"/>
    <property type="match status" value="1"/>
</dbReference>
<reference evidence="10 11" key="1">
    <citation type="submission" date="2023-06" db="EMBL/GenBank/DDBJ databases">
        <title>Microbacterium sp. nov., isolated from a waste landfill.</title>
        <authorList>
            <person name="Wen W."/>
        </authorList>
    </citation>
    <scope>NUCLEOTIDE SEQUENCE [LARGE SCALE GENOMIC DNA]</scope>
    <source>
        <strain evidence="10 11">ASV49</strain>
    </source>
</reference>
<feature type="coiled-coil region" evidence="7">
    <location>
        <begin position="67"/>
        <end position="94"/>
    </location>
</feature>
<comment type="subcellular location">
    <subcellularLocation>
        <location evidence="6">Cytoplasm</location>
    </subcellularLocation>
</comment>
<feature type="binding site" evidence="6">
    <location>
        <position position="381"/>
    </location>
    <ligand>
        <name>L-serine</name>
        <dbReference type="ChEBI" id="CHEBI:33384"/>
    </ligand>
</feature>
<gene>
    <name evidence="6 10" type="primary">serS</name>
    <name evidence="10" type="ORF">QSV35_04465</name>
</gene>
<comment type="similarity">
    <text evidence="6">Belongs to the class-II aminoacyl-tRNA synthetase family. Type-1 seryl-tRNA synthetase subfamily.</text>
</comment>